<keyword evidence="9" id="KW-0067">ATP-binding</keyword>
<proteinExistence type="predicted"/>
<evidence type="ECO:0000256" key="8">
    <source>
        <dbReference type="ARBA" id="ARBA00022777"/>
    </source>
</evidence>
<dbReference type="Gene3D" id="3.30.565.10">
    <property type="entry name" value="Histidine kinase-like ATPase, C-terminal domain"/>
    <property type="match status" value="1"/>
</dbReference>
<evidence type="ECO:0000259" key="13">
    <source>
        <dbReference type="PROSITE" id="PS50109"/>
    </source>
</evidence>
<evidence type="ECO:0000313" key="16">
    <source>
        <dbReference type="Proteomes" id="UP000003094"/>
    </source>
</evidence>
<dbReference type="CDD" id="cd00082">
    <property type="entry name" value="HisKA"/>
    <property type="match status" value="1"/>
</dbReference>
<dbReference type="InterPro" id="IPR036890">
    <property type="entry name" value="HATPase_C_sf"/>
</dbReference>
<keyword evidence="16" id="KW-1185">Reference proteome</keyword>
<keyword evidence="5" id="KW-0597">Phosphoprotein</keyword>
<dbReference type="GO" id="GO:0000155">
    <property type="term" value="F:phosphorelay sensor kinase activity"/>
    <property type="evidence" value="ECO:0007669"/>
    <property type="project" value="InterPro"/>
</dbReference>
<feature type="domain" description="HAMP" evidence="14">
    <location>
        <begin position="84"/>
        <end position="136"/>
    </location>
</feature>
<dbReference type="GO" id="GO:0004721">
    <property type="term" value="F:phosphoprotein phosphatase activity"/>
    <property type="evidence" value="ECO:0007669"/>
    <property type="project" value="TreeGrafter"/>
</dbReference>
<reference evidence="15 16" key="1">
    <citation type="journal article" date="2010" name="BMC Genomics">
        <title>Genome sequence of the pattern forming Paenibacillus vortex bacterium reveals potential for thriving in complex environments.</title>
        <authorList>
            <person name="Sirota-Madi A."/>
            <person name="Olender T."/>
            <person name="Helman Y."/>
            <person name="Ingham C."/>
            <person name="Brainis I."/>
            <person name="Roth D."/>
            <person name="Hagi E."/>
            <person name="Brodsky L."/>
            <person name="Leshkowitz D."/>
            <person name="Galatenko V."/>
            <person name="Nikolaev V."/>
            <person name="Mugasimangalam R.C."/>
            <person name="Bransburg-Zabary S."/>
            <person name="Gutnick D.L."/>
            <person name="Lancet D."/>
            <person name="Ben-Jacob E."/>
        </authorList>
    </citation>
    <scope>NUCLEOTIDE SEQUENCE [LARGE SCALE GENOMIC DNA]</scope>
    <source>
        <strain evidence="15 16">V453</strain>
    </source>
</reference>
<dbReference type="PROSITE" id="PS50109">
    <property type="entry name" value="HIS_KIN"/>
    <property type="match status" value="1"/>
</dbReference>
<dbReference type="PANTHER" id="PTHR45453">
    <property type="entry name" value="PHOSPHATE REGULON SENSOR PROTEIN PHOR"/>
    <property type="match status" value="1"/>
</dbReference>
<dbReference type="SMART" id="SM00387">
    <property type="entry name" value="HATPase_c"/>
    <property type="match status" value="1"/>
</dbReference>
<feature type="transmembrane region" description="Helical" evidence="12">
    <location>
        <begin position="64"/>
        <end position="83"/>
    </location>
</feature>
<evidence type="ECO:0000256" key="5">
    <source>
        <dbReference type="ARBA" id="ARBA00022553"/>
    </source>
</evidence>
<keyword evidence="4" id="KW-1003">Cell membrane</keyword>
<dbReference type="CDD" id="cd06225">
    <property type="entry name" value="HAMP"/>
    <property type="match status" value="1"/>
</dbReference>
<keyword evidence="10" id="KW-0902">Two-component regulatory system</keyword>
<accession>A0A2R9SU73</accession>
<organism evidence="15 16">
    <name type="scientific">Paenibacillus vortex V453</name>
    <dbReference type="NCBI Taxonomy" id="715225"/>
    <lineage>
        <taxon>Bacteria</taxon>
        <taxon>Bacillati</taxon>
        <taxon>Bacillota</taxon>
        <taxon>Bacilli</taxon>
        <taxon>Bacillales</taxon>
        <taxon>Paenibacillaceae</taxon>
        <taxon>Paenibacillus</taxon>
    </lineage>
</organism>
<keyword evidence="11 12" id="KW-0472">Membrane</keyword>
<feature type="transmembrane region" description="Helical" evidence="12">
    <location>
        <begin position="7"/>
        <end position="30"/>
    </location>
</feature>
<keyword evidence="6" id="KW-0808">Transferase</keyword>
<dbReference type="InterPro" id="IPR003660">
    <property type="entry name" value="HAMP_dom"/>
</dbReference>
<comment type="caution">
    <text evidence="15">The sequence shown here is derived from an EMBL/GenBank/DDBJ whole genome shotgun (WGS) entry which is preliminary data.</text>
</comment>
<dbReference type="SMART" id="SM00304">
    <property type="entry name" value="HAMP"/>
    <property type="match status" value="1"/>
</dbReference>
<dbReference type="InterPro" id="IPR050351">
    <property type="entry name" value="BphY/WalK/GraS-like"/>
</dbReference>
<dbReference type="PROSITE" id="PS50885">
    <property type="entry name" value="HAMP"/>
    <property type="match status" value="1"/>
</dbReference>
<keyword evidence="12" id="KW-0812">Transmembrane</keyword>
<dbReference type="GO" id="GO:0005524">
    <property type="term" value="F:ATP binding"/>
    <property type="evidence" value="ECO:0007669"/>
    <property type="project" value="UniProtKB-KW"/>
</dbReference>
<dbReference type="Pfam" id="PF02518">
    <property type="entry name" value="HATPase_c"/>
    <property type="match status" value="1"/>
</dbReference>
<evidence type="ECO:0000256" key="4">
    <source>
        <dbReference type="ARBA" id="ARBA00022475"/>
    </source>
</evidence>
<dbReference type="KEGG" id="pvo:PVOR_18539"/>
<dbReference type="AlphaFoldDB" id="A0A2R9SU73"/>
<evidence type="ECO:0000259" key="14">
    <source>
        <dbReference type="PROSITE" id="PS50885"/>
    </source>
</evidence>
<dbReference type="FunFam" id="3.30.565.10:FF:000006">
    <property type="entry name" value="Sensor histidine kinase WalK"/>
    <property type="match status" value="1"/>
</dbReference>
<dbReference type="PANTHER" id="PTHR45453:SF1">
    <property type="entry name" value="PHOSPHATE REGULON SENSOR PROTEIN PHOR"/>
    <property type="match status" value="1"/>
</dbReference>
<evidence type="ECO:0000256" key="3">
    <source>
        <dbReference type="ARBA" id="ARBA00012438"/>
    </source>
</evidence>
<dbReference type="Gene3D" id="6.10.340.10">
    <property type="match status" value="1"/>
</dbReference>
<comment type="catalytic activity">
    <reaction evidence="1">
        <text>ATP + protein L-histidine = ADP + protein N-phospho-L-histidine.</text>
        <dbReference type="EC" id="2.7.13.3"/>
    </reaction>
</comment>
<keyword evidence="7" id="KW-0547">Nucleotide-binding</keyword>
<keyword evidence="8 15" id="KW-0418">Kinase</keyword>
<comment type="subcellular location">
    <subcellularLocation>
        <location evidence="2">Cell membrane</location>
        <topology evidence="2">Multi-pass membrane protein</topology>
    </subcellularLocation>
</comment>
<gene>
    <name evidence="15" type="ORF">PVOR_18539</name>
</gene>
<dbReference type="SMART" id="SM00388">
    <property type="entry name" value="HisKA"/>
    <property type="match status" value="1"/>
</dbReference>
<dbReference type="Pfam" id="PF00672">
    <property type="entry name" value="HAMP"/>
    <property type="match status" value="1"/>
</dbReference>
<evidence type="ECO:0000256" key="12">
    <source>
        <dbReference type="SAM" id="Phobius"/>
    </source>
</evidence>
<evidence type="ECO:0000256" key="6">
    <source>
        <dbReference type="ARBA" id="ARBA00022679"/>
    </source>
</evidence>
<evidence type="ECO:0000256" key="2">
    <source>
        <dbReference type="ARBA" id="ARBA00004651"/>
    </source>
</evidence>
<dbReference type="SUPFAM" id="SSF55874">
    <property type="entry name" value="ATPase domain of HSP90 chaperone/DNA topoisomerase II/histidine kinase"/>
    <property type="match status" value="1"/>
</dbReference>
<evidence type="ECO:0000256" key="10">
    <source>
        <dbReference type="ARBA" id="ARBA00023012"/>
    </source>
</evidence>
<evidence type="ECO:0000256" key="1">
    <source>
        <dbReference type="ARBA" id="ARBA00000085"/>
    </source>
</evidence>
<sequence>MKQRLDLRLAAIIISITAGILIVFTVTNIVTNHYHIAMYQQQSNGHHGMDELNEHLEQAQMQSIILTCLLSIAVASIIGIYVARRISAPLIQMKQAAEMMTQGKLDIRVDTRGDDEIAGLGSSLNELAVQLQKQEQLRRNMTQDIAHELRTPLTTLKSHTRALEDGIWEPTADRFRTCLEEIDRLIDLVTELEDLHDMESPEFQLSRSEQDLAKIIERAVTVVRAAYNEKQVDLRYVHQPGDLPIIAKVDTDRMLQILINVLSNALYHTPASGRVLTDLVDEGNTVQIRIEDSGQGIPASDLPYIFERLYRGDKSRNRLNGGSGMGLAIVKQLVAAHGGDVWAESGKEQAGGSCFYIRIPKEIPVDSSRQQQEV</sequence>
<dbReference type="InterPro" id="IPR003594">
    <property type="entry name" value="HATPase_dom"/>
</dbReference>
<dbReference type="EC" id="2.7.13.3" evidence="3"/>
<dbReference type="SUPFAM" id="SSF158472">
    <property type="entry name" value="HAMP domain-like"/>
    <property type="match status" value="1"/>
</dbReference>
<evidence type="ECO:0000256" key="11">
    <source>
        <dbReference type="ARBA" id="ARBA00023136"/>
    </source>
</evidence>
<protein>
    <recommendedName>
        <fullName evidence="3">histidine kinase</fullName>
        <ecNumber evidence="3">2.7.13.3</ecNumber>
    </recommendedName>
</protein>
<dbReference type="Pfam" id="PF00512">
    <property type="entry name" value="HisKA"/>
    <property type="match status" value="1"/>
</dbReference>
<name>A0A2R9SU73_9BACL</name>
<dbReference type="RefSeq" id="WP_006210550.1">
    <property type="nucleotide sequence ID" value="NZ_ADHJ01000025.1"/>
</dbReference>
<dbReference type="GO" id="GO:0005886">
    <property type="term" value="C:plasma membrane"/>
    <property type="evidence" value="ECO:0007669"/>
    <property type="project" value="UniProtKB-SubCell"/>
</dbReference>
<dbReference type="SUPFAM" id="SSF47384">
    <property type="entry name" value="Homodimeric domain of signal transducing histidine kinase"/>
    <property type="match status" value="1"/>
</dbReference>
<evidence type="ECO:0000313" key="15">
    <source>
        <dbReference type="EMBL" id="EFU40881.1"/>
    </source>
</evidence>
<keyword evidence="12" id="KW-1133">Transmembrane helix</keyword>
<dbReference type="Proteomes" id="UP000003094">
    <property type="component" value="Unassembled WGS sequence"/>
</dbReference>
<evidence type="ECO:0000256" key="7">
    <source>
        <dbReference type="ARBA" id="ARBA00022741"/>
    </source>
</evidence>
<dbReference type="InterPro" id="IPR005467">
    <property type="entry name" value="His_kinase_dom"/>
</dbReference>
<dbReference type="Gene3D" id="1.10.287.130">
    <property type="match status" value="1"/>
</dbReference>
<dbReference type="EMBL" id="ADHJ01000025">
    <property type="protein sequence ID" value="EFU40881.1"/>
    <property type="molecule type" value="Genomic_DNA"/>
</dbReference>
<dbReference type="GO" id="GO:0016036">
    <property type="term" value="P:cellular response to phosphate starvation"/>
    <property type="evidence" value="ECO:0007669"/>
    <property type="project" value="TreeGrafter"/>
</dbReference>
<feature type="domain" description="Histidine kinase" evidence="13">
    <location>
        <begin position="144"/>
        <end position="363"/>
    </location>
</feature>
<dbReference type="PRINTS" id="PR00344">
    <property type="entry name" value="BCTRLSENSOR"/>
</dbReference>
<dbReference type="InterPro" id="IPR004358">
    <property type="entry name" value="Sig_transdc_His_kin-like_C"/>
</dbReference>
<dbReference type="InterPro" id="IPR003661">
    <property type="entry name" value="HisK_dim/P_dom"/>
</dbReference>
<dbReference type="CDD" id="cd00075">
    <property type="entry name" value="HATPase"/>
    <property type="match status" value="1"/>
</dbReference>
<dbReference type="InterPro" id="IPR036097">
    <property type="entry name" value="HisK_dim/P_sf"/>
</dbReference>
<evidence type="ECO:0000256" key="9">
    <source>
        <dbReference type="ARBA" id="ARBA00022840"/>
    </source>
</evidence>